<evidence type="ECO:0000256" key="5">
    <source>
        <dbReference type="ARBA" id="ARBA00023136"/>
    </source>
</evidence>
<evidence type="ECO:0000256" key="2">
    <source>
        <dbReference type="ARBA" id="ARBA00022475"/>
    </source>
</evidence>
<reference evidence="8 9" key="1">
    <citation type="journal article" date="2021" name="Sci. Rep.">
        <title>The distribution of antibiotic resistance genes in chicken gut microbiota commensals.</title>
        <authorList>
            <person name="Juricova H."/>
            <person name="Matiasovicova J."/>
            <person name="Kubasova T."/>
            <person name="Cejkova D."/>
            <person name="Rychlik I."/>
        </authorList>
    </citation>
    <scope>NUCLEOTIDE SEQUENCE [LARGE SCALE GENOMIC DNA]</scope>
    <source>
        <strain evidence="8 9">An574</strain>
    </source>
</reference>
<feature type="domain" description="Polysaccharide chain length determinant N-terminal" evidence="7">
    <location>
        <begin position="1"/>
        <end position="74"/>
    </location>
</feature>
<dbReference type="RefSeq" id="WP_204785554.1">
    <property type="nucleotide sequence ID" value="NZ_JACJKU010000112.1"/>
</dbReference>
<sequence>VWHNILIIAIATILFGIAGGLYAKHKQHTDYASTRNLMTERSYRGASANEEVQADINLGKTFAKIIESKDVAQMAHRKLPKGIKKEYSATQISSMVDASPVMQTTMVKVSVKAKTAKDSSTIVNAVTDAAAKKIPQAVPSVGKISLFAKENSNDAQSNTSPSIKKYTLIGAAAGFLLGMVIAFSITTWTKLS</sequence>
<evidence type="ECO:0000256" key="3">
    <source>
        <dbReference type="ARBA" id="ARBA00022692"/>
    </source>
</evidence>
<keyword evidence="9" id="KW-1185">Reference proteome</keyword>
<keyword evidence="4 6" id="KW-1133">Transmembrane helix</keyword>
<dbReference type="EMBL" id="JACJKU010000112">
    <property type="protein sequence ID" value="MBM6941332.1"/>
    <property type="molecule type" value="Genomic_DNA"/>
</dbReference>
<dbReference type="InterPro" id="IPR003856">
    <property type="entry name" value="LPS_length_determ_N"/>
</dbReference>
<dbReference type="Proteomes" id="UP000785625">
    <property type="component" value="Unassembled WGS sequence"/>
</dbReference>
<evidence type="ECO:0000256" key="1">
    <source>
        <dbReference type="ARBA" id="ARBA00004651"/>
    </source>
</evidence>
<evidence type="ECO:0000313" key="9">
    <source>
        <dbReference type="Proteomes" id="UP000785625"/>
    </source>
</evidence>
<comment type="caution">
    <text evidence="8">The sequence shown here is derived from an EMBL/GenBank/DDBJ whole genome shotgun (WGS) entry which is preliminary data.</text>
</comment>
<evidence type="ECO:0000256" key="4">
    <source>
        <dbReference type="ARBA" id="ARBA00022989"/>
    </source>
</evidence>
<gene>
    <name evidence="8" type="ORF">H5975_07705</name>
</gene>
<evidence type="ECO:0000256" key="6">
    <source>
        <dbReference type="SAM" id="Phobius"/>
    </source>
</evidence>
<evidence type="ECO:0000313" key="8">
    <source>
        <dbReference type="EMBL" id="MBM6941332.1"/>
    </source>
</evidence>
<feature type="transmembrane region" description="Helical" evidence="6">
    <location>
        <begin position="166"/>
        <end position="188"/>
    </location>
</feature>
<keyword evidence="3 6" id="KW-0812">Transmembrane</keyword>
<evidence type="ECO:0000259" key="7">
    <source>
        <dbReference type="Pfam" id="PF02706"/>
    </source>
</evidence>
<name>A0ABS2GYH3_9LACO</name>
<feature type="non-terminal residue" evidence="8">
    <location>
        <position position="1"/>
    </location>
</feature>
<feature type="transmembrane region" description="Helical" evidence="6">
    <location>
        <begin position="6"/>
        <end position="23"/>
    </location>
</feature>
<organism evidence="8 9">
    <name type="scientific">Limosilactobacillus coleohominis</name>
    <dbReference type="NCBI Taxonomy" id="181675"/>
    <lineage>
        <taxon>Bacteria</taxon>
        <taxon>Bacillati</taxon>
        <taxon>Bacillota</taxon>
        <taxon>Bacilli</taxon>
        <taxon>Lactobacillales</taxon>
        <taxon>Lactobacillaceae</taxon>
        <taxon>Limosilactobacillus</taxon>
    </lineage>
</organism>
<comment type="subcellular location">
    <subcellularLocation>
        <location evidence="1">Cell membrane</location>
        <topology evidence="1">Multi-pass membrane protein</topology>
    </subcellularLocation>
</comment>
<accession>A0ABS2GYH3</accession>
<proteinExistence type="predicted"/>
<dbReference type="Pfam" id="PF02706">
    <property type="entry name" value="Wzz"/>
    <property type="match status" value="1"/>
</dbReference>
<keyword evidence="5 6" id="KW-0472">Membrane</keyword>
<protein>
    <submittedName>
        <fullName evidence="8">Lipopolysaccharide biosynthesis protein</fullName>
    </submittedName>
</protein>
<keyword evidence="2" id="KW-1003">Cell membrane</keyword>